<keyword evidence="6" id="KW-0735">Signal-anchor</keyword>
<dbReference type="HOGENOM" id="CLU_032341_1_1_1"/>
<evidence type="ECO:0000256" key="3">
    <source>
        <dbReference type="ARBA" id="ARBA00022676"/>
    </source>
</evidence>
<evidence type="ECO:0000256" key="9">
    <source>
        <dbReference type="ARBA" id="ARBA00023180"/>
    </source>
</evidence>
<reference evidence="11 13" key="2">
    <citation type="journal article" date="2013" name="Nature">
        <title>Insights into bilaterian evolution from three spiralian genomes.</title>
        <authorList>
            <person name="Simakov O."/>
            <person name="Marletaz F."/>
            <person name="Cho S.J."/>
            <person name="Edsinger-Gonzales E."/>
            <person name="Havlak P."/>
            <person name="Hellsten U."/>
            <person name="Kuo D.H."/>
            <person name="Larsson T."/>
            <person name="Lv J."/>
            <person name="Arendt D."/>
            <person name="Savage R."/>
            <person name="Osoegawa K."/>
            <person name="de Jong P."/>
            <person name="Grimwood J."/>
            <person name="Chapman J.A."/>
            <person name="Shapiro H."/>
            <person name="Aerts A."/>
            <person name="Otillar R.P."/>
            <person name="Terry A.Y."/>
            <person name="Boore J.L."/>
            <person name="Grigoriev I.V."/>
            <person name="Lindberg D.R."/>
            <person name="Seaver E.C."/>
            <person name="Weisblat D.A."/>
            <person name="Putnam N.H."/>
            <person name="Rokhsar D.S."/>
        </authorList>
    </citation>
    <scope>NUCLEOTIDE SEQUENCE</scope>
    <source>
        <strain evidence="11 13">I ESC-2004</strain>
    </source>
</reference>
<dbReference type="EMBL" id="AMQN01008265">
    <property type="status" value="NOT_ANNOTATED_CDS"/>
    <property type="molecule type" value="Genomic_DNA"/>
</dbReference>
<accession>R7UL92</accession>
<dbReference type="InterPro" id="IPR003406">
    <property type="entry name" value="Glyco_trans_14"/>
</dbReference>
<evidence type="ECO:0000256" key="10">
    <source>
        <dbReference type="ARBA" id="ARBA00038150"/>
    </source>
</evidence>
<sequence length="321" mass="37120">CSSFVTSRGYPKQPASDDEFRFPIAYSLVVYKDFEQFEMLLRAVYQPQNIYCIHVDRKAQRQFQDKVGKLIKCFPNVYLTSKSYHVIWGRMGVIEADLICMRDLLIRHKTWKYFINLTGQEFPLKTNWEIVQQLKTSNNKSLVHALSAQESNKKWAHRVNTSYAFDDTGLFTPNGSKEPMPHNMTYHKGRLHVILTRAFVDYAINSPVAQDLLHWLNDTLIPDETFFPTLYCNRHLKIPGNEHADCSAANHQIVRLKIFNGGEYPCDGGKWVRKICIFGVGDLAFMYERGVKGPSLFVNKLMSGFQPLALQCMNKLHLERT</sequence>
<organism evidence="11">
    <name type="scientific">Capitella teleta</name>
    <name type="common">Polychaete worm</name>
    <dbReference type="NCBI Taxonomy" id="283909"/>
    <lineage>
        <taxon>Eukaryota</taxon>
        <taxon>Metazoa</taxon>
        <taxon>Spiralia</taxon>
        <taxon>Lophotrochozoa</taxon>
        <taxon>Annelida</taxon>
        <taxon>Polychaeta</taxon>
        <taxon>Sedentaria</taxon>
        <taxon>Scolecida</taxon>
        <taxon>Capitellidae</taxon>
        <taxon>Capitella</taxon>
    </lineage>
</organism>
<keyword evidence="5" id="KW-0812">Transmembrane</keyword>
<evidence type="ECO:0000256" key="8">
    <source>
        <dbReference type="ARBA" id="ARBA00023136"/>
    </source>
</evidence>
<dbReference type="Proteomes" id="UP000014760">
    <property type="component" value="Unassembled WGS sequence"/>
</dbReference>
<dbReference type="AlphaFoldDB" id="R7UL92"/>
<evidence type="ECO:0000313" key="11">
    <source>
        <dbReference type="EMBL" id="ELU04012.1"/>
    </source>
</evidence>
<comment type="subcellular location">
    <subcellularLocation>
        <location evidence="1">Membrane</location>
        <topology evidence="1">Single-pass type II membrane protein</topology>
    </subcellularLocation>
</comment>
<keyword evidence="9" id="KW-0325">Glycoprotein</keyword>
<dbReference type="GO" id="GO:0016020">
    <property type="term" value="C:membrane"/>
    <property type="evidence" value="ECO:0007669"/>
    <property type="project" value="UniProtKB-SubCell"/>
</dbReference>
<keyword evidence="13" id="KW-1185">Reference proteome</keyword>
<evidence type="ECO:0000313" key="13">
    <source>
        <dbReference type="Proteomes" id="UP000014760"/>
    </source>
</evidence>
<evidence type="ECO:0000256" key="6">
    <source>
        <dbReference type="ARBA" id="ARBA00022968"/>
    </source>
</evidence>
<reference evidence="12" key="3">
    <citation type="submission" date="2015-06" db="UniProtKB">
        <authorList>
            <consortium name="EnsemblMetazoa"/>
        </authorList>
    </citation>
    <scope>IDENTIFICATION</scope>
</reference>
<comment type="similarity">
    <text evidence="10">Belongs to the glycosyltransferase 14 family.</text>
</comment>
<dbReference type="PANTHER" id="PTHR19297:SF185">
    <property type="entry name" value="BETA-1,3-GALACTOSYL-O-GLYCOSYL-GLYCOPROTEIN BETA-1,6-N-ACETYLGLUCOSAMINYLTRANSFERASE 3"/>
    <property type="match status" value="1"/>
</dbReference>
<name>R7UL92_CAPTE</name>
<keyword evidence="7" id="KW-1133">Transmembrane helix</keyword>
<dbReference type="GO" id="GO:0008375">
    <property type="term" value="F:acetylglucosaminyltransferase activity"/>
    <property type="evidence" value="ECO:0007669"/>
    <property type="project" value="TreeGrafter"/>
</dbReference>
<evidence type="ECO:0000256" key="2">
    <source>
        <dbReference type="ARBA" id="ARBA00004922"/>
    </source>
</evidence>
<comment type="pathway">
    <text evidence="2">Protein modification; protein glycosylation.</text>
</comment>
<reference evidence="13" key="1">
    <citation type="submission" date="2012-12" db="EMBL/GenBank/DDBJ databases">
        <authorList>
            <person name="Hellsten U."/>
            <person name="Grimwood J."/>
            <person name="Chapman J.A."/>
            <person name="Shapiro H."/>
            <person name="Aerts A."/>
            <person name="Otillar R.P."/>
            <person name="Terry A.Y."/>
            <person name="Boore J.L."/>
            <person name="Simakov O."/>
            <person name="Marletaz F."/>
            <person name="Cho S.-J."/>
            <person name="Edsinger-Gonzales E."/>
            <person name="Havlak P."/>
            <person name="Kuo D.-H."/>
            <person name="Larsson T."/>
            <person name="Lv J."/>
            <person name="Arendt D."/>
            <person name="Savage R."/>
            <person name="Osoegawa K."/>
            <person name="de Jong P."/>
            <person name="Lindberg D.R."/>
            <person name="Seaver E.C."/>
            <person name="Weisblat D.A."/>
            <person name="Putnam N.H."/>
            <person name="Grigoriev I.V."/>
            <person name="Rokhsar D.S."/>
        </authorList>
    </citation>
    <scope>NUCLEOTIDE SEQUENCE</scope>
    <source>
        <strain evidence="13">I ESC-2004</strain>
    </source>
</reference>
<proteinExistence type="inferred from homology"/>
<gene>
    <name evidence="11" type="ORF">CAPTEDRAFT_43769</name>
</gene>
<dbReference type="EMBL" id="KB302654">
    <property type="protein sequence ID" value="ELU04012.1"/>
    <property type="molecule type" value="Genomic_DNA"/>
</dbReference>
<evidence type="ECO:0008006" key="14">
    <source>
        <dbReference type="Google" id="ProtNLM"/>
    </source>
</evidence>
<feature type="non-terminal residue" evidence="11">
    <location>
        <position position="1"/>
    </location>
</feature>
<evidence type="ECO:0000256" key="7">
    <source>
        <dbReference type="ARBA" id="ARBA00022989"/>
    </source>
</evidence>
<dbReference type="OMA" id="WHYLINI"/>
<dbReference type="STRING" id="283909.R7UL92"/>
<dbReference type="Pfam" id="PF02485">
    <property type="entry name" value="Branch"/>
    <property type="match status" value="1"/>
</dbReference>
<evidence type="ECO:0000313" key="12">
    <source>
        <dbReference type="EnsemblMetazoa" id="CapteP43769"/>
    </source>
</evidence>
<evidence type="ECO:0000256" key="1">
    <source>
        <dbReference type="ARBA" id="ARBA00004606"/>
    </source>
</evidence>
<dbReference type="PANTHER" id="PTHR19297">
    <property type="entry name" value="GLYCOSYLTRANSFERASE 14 FAMILY MEMBER"/>
    <property type="match status" value="1"/>
</dbReference>
<feature type="non-terminal residue" evidence="11">
    <location>
        <position position="321"/>
    </location>
</feature>
<dbReference type="EnsemblMetazoa" id="CapteT43769">
    <property type="protein sequence ID" value="CapteP43769"/>
    <property type="gene ID" value="CapteG43769"/>
</dbReference>
<keyword evidence="4" id="KW-0808">Transferase</keyword>
<evidence type="ECO:0000256" key="4">
    <source>
        <dbReference type="ARBA" id="ARBA00022679"/>
    </source>
</evidence>
<protein>
    <recommendedName>
        <fullName evidence="14">Protein xylosyltransferase</fullName>
    </recommendedName>
</protein>
<evidence type="ECO:0000256" key="5">
    <source>
        <dbReference type="ARBA" id="ARBA00022692"/>
    </source>
</evidence>
<keyword evidence="8" id="KW-0472">Membrane</keyword>
<dbReference type="OrthoDB" id="2019572at2759"/>
<keyword evidence="3" id="KW-0328">Glycosyltransferase</keyword>